<dbReference type="GO" id="GO:0003677">
    <property type="term" value="F:DNA binding"/>
    <property type="evidence" value="ECO:0007669"/>
    <property type="project" value="UniProtKB-KW"/>
</dbReference>
<reference evidence="3 4" key="1">
    <citation type="submission" date="2012-01" db="EMBL/GenBank/DDBJ databases">
        <title>Complete sequence of Desulfotomaculum gibsoniae DSM 7213.</title>
        <authorList>
            <consortium name="US DOE Joint Genome Institute"/>
            <person name="Lucas S."/>
            <person name="Han J."/>
            <person name="Lapidus A."/>
            <person name="Cheng J.-F."/>
            <person name="Goodwin L."/>
            <person name="Pitluck S."/>
            <person name="Peters L."/>
            <person name="Ovchinnikova G."/>
            <person name="Teshima H."/>
            <person name="Detter J.C."/>
            <person name="Han C."/>
            <person name="Tapia R."/>
            <person name="Land M."/>
            <person name="Hauser L."/>
            <person name="Kyrpides N."/>
            <person name="Ivanova N."/>
            <person name="Pagani I."/>
            <person name="Parshina S."/>
            <person name="Plugge C."/>
            <person name="Muyzer G."/>
            <person name="Kuever J."/>
            <person name="Ivanova A."/>
            <person name="Nazina T."/>
            <person name="Klenk H.-P."/>
            <person name="Brambilla E."/>
            <person name="Spring S."/>
            <person name="Stams A.F."/>
            <person name="Woyke T."/>
        </authorList>
    </citation>
    <scope>NUCLEOTIDE SEQUENCE [LARGE SCALE GENOMIC DNA]</scope>
    <source>
        <strain evidence="3 4">DSM 7213</strain>
    </source>
</reference>
<dbReference type="RefSeq" id="WP_006520905.1">
    <property type="nucleotide sequence ID" value="NC_021184.1"/>
</dbReference>
<dbReference type="PANTHER" id="PTHR46558:SF13">
    <property type="entry name" value="HTH-TYPE TRANSCRIPTIONAL REGULATOR IMMR"/>
    <property type="match status" value="1"/>
</dbReference>
<dbReference type="Gene3D" id="1.10.260.40">
    <property type="entry name" value="lambda repressor-like DNA-binding domains"/>
    <property type="match status" value="1"/>
</dbReference>
<dbReference type="OrthoDB" id="6315255at2"/>
<dbReference type="Proteomes" id="UP000013520">
    <property type="component" value="Chromosome"/>
</dbReference>
<dbReference type="KEGG" id="dgi:Desgi_0702"/>
<sequence length="147" mass="16581">MKSFSEKLKDARESLDMSQAELARKVGLSQRSITAYENENTIPRGNTIRKLARVLNVSIEYLMNDEETDPQANKDKDAFMDIVRENYGSKGAKEAEILLEQNKALFAGGDLSQEAKDAFFEALMVAYVTCKEEAKKTYGRKKKQTSV</sequence>
<evidence type="ECO:0000313" key="3">
    <source>
        <dbReference type="EMBL" id="AGL00257.1"/>
    </source>
</evidence>
<dbReference type="EMBL" id="CP003273">
    <property type="protein sequence ID" value="AGL00257.1"/>
    <property type="molecule type" value="Genomic_DNA"/>
</dbReference>
<dbReference type="SUPFAM" id="SSF47413">
    <property type="entry name" value="lambda repressor-like DNA-binding domains"/>
    <property type="match status" value="1"/>
</dbReference>
<dbReference type="InterPro" id="IPR001387">
    <property type="entry name" value="Cro/C1-type_HTH"/>
</dbReference>
<accession>R4KF10</accession>
<feature type="domain" description="HTH cro/C1-type" evidence="2">
    <location>
        <begin position="8"/>
        <end position="62"/>
    </location>
</feature>
<dbReference type="SMART" id="SM00530">
    <property type="entry name" value="HTH_XRE"/>
    <property type="match status" value="1"/>
</dbReference>
<dbReference type="AlphaFoldDB" id="R4KF10"/>
<dbReference type="PROSITE" id="PS50943">
    <property type="entry name" value="HTH_CROC1"/>
    <property type="match status" value="1"/>
</dbReference>
<name>R4KF10_9FIRM</name>
<proteinExistence type="predicted"/>
<dbReference type="HOGENOM" id="CLU_066192_4_0_9"/>
<dbReference type="PANTHER" id="PTHR46558">
    <property type="entry name" value="TRACRIPTIONAL REGULATORY PROTEIN-RELATED-RELATED"/>
    <property type="match status" value="1"/>
</dbReference>
<dbReference type="CDD" id="cd00093">
    <property type="entry name" value="HTH_XRE"/>
    <property type="match status" value="1"/>
</dbReference>
<organism evidence="3 4">
    <name type="scientific">Desulfoscipio gibsoniae DSM 7213</name>
    <dbReference type="NCBI Taxonomy" id="767817"/>
    <lineage>
        <taxon>Bacteria</taxon>
        <taxon>Bacillati</taxon>
        <taxon>Bacillota</taxon>
        <taxon>Clostridia</taxon>
        <taxon>Eubacteriales</taxon>
        <taxon>Desulfallaceae</taxon>
        <taxon>Desulfoscipio</taxon>
    </lineage>
</organism>
<protein>
    <submittedName>
        <fullName evidence="3">Putative transcriptional regulator</fullName>
    </submittedName>
</protein>
<dbReference type="InterPro" id="IPR010982">
    <property type="entry name" value="Lambda_DNA-bd_dom_sf"/>
</dbReference>
<evidence type="ECO:0000259" key="2">
    <source>
        <dbReference type="PROSITE" id="PS50943"/>
    </source>
</evidence>
<dbReference type="eggNOG" id="COG1476">
    <property type="taxonomic scope" value="Bacteria"/>
</dbReference>
<evidence type="ECO:0000256" key="1">
    <source>
        <dbReference type="ARBA" id="ARBA00023125"/>
    </source>
</evidence>
<dbReference type="Pfam" id="PF01381">
    <property type="entry name" value="HTH_3"/>
    <property type="match status" value="1"/>
</dbReference>
<keyword evidence="4" id="KW-1185">Reference proteome</keyword>
<keyword evidence="1" id="KW-0238">DNA-binding</keyword>
<gene>
    <name evidence="3" type="ORF">Desgi_0702</name>
</gene>
<evidence type="ECO:0000313" key="4">
    <source>
        <dbReference type="Proteomes" id="UP000013520"/>
    </source>
</evidence>
<dbReference type="STRING" id="767817.Desgi_0702"/>